<dbReference type="InterPro" id="IPR029063">
    <property type="entry name" value="SAM-dependent_MTases_sf"/>
</dbReference>
<dbReference type="Proteomes" id="UP000184139">
    <property type="component" value="Unassembled WGS sequence"/>
</dbReference>
<name>A0A1M5U650_9BACT</name>
<dbReference type="Pfam" id="PF13181">
    <property type="entry name" value="TPR_8"/>
    <property type="match status" value="1"/>
</dbReference>
<evidence type="ECO:0000313" key="5">
    <source>
        <dbReference type="EMBL" id="SHH58193.1"/>
    </source>
</evidence>
<sequence>MYHNEPLTQQDVVKQLDEACALHQSGAYAEAEARYRRLLSHLPDCWQLLYNLGLLLHDCKRYDEATESYRRALRLGIEDGDLYFNLALTCKQRGHLDEAIIYYQKALDLQPEDSDYRYNLAGCYLADGRHDAAIAAYEAVLRFDPGHLPALNNLAYLNHITGKIERAIELYQLVLTLRPDSPSAEYMLAALSGERRITAPANYVRDMFDQYADHYESSLLSNLHYSVPNRLGALVTSVTSKEVFSGMLDLGCGTGLIGERFQDSVEQLHGIDLSRKMISLAASKNCYDALYVEEIEQFLRQCTERYDLIVAADVFPYVGQVDNILQGTRDIATDDALFFLTIEELTGSDRALHLGPSGRFAHADHFIRRCATDCGWTVLCAERIPLRKERDQWVAGIIYGLSTSPR</sequence>
<dbReference type="InterPro" id="IPR019734">
    <property type="entry name" value="TPR_rpt"/>
</dbReference>
<dbReference type="OrthoDB" id="9809392at2"/>
<proteinExistence type="predicted"/>
<dbReference type="STRING" id="1121409.SAMN02745124_01014"/>
<organism evidence="5 6">
    <name type="scientific">Desulfofustis glycolicus DSM 9705</name>
    <dbReference type="NCBI Taxonomy" id="1121409"/>
    <lineage>
        <taxon>Bacteria</taxon>
        <taxon>Pseudomonadati</taxon>
        <taxon>Thermodesulfobacteriota</taxon>
        <taxon>Desulfobulbia</taxon>
        <taxon>Desulfobulbales</taxon>
        <taxon>Desulfocapsaceae</taxon>
        <taxon>Desulfofustis</taxon>
    </lineage>
</organism>
<feature type="domain" description="Methyltransferase type 12" evidence="4">
    <location>
        <begin position="248"/>
        <end position="337"/>
    </location>
</feature>
<dbReference type="EMBL" id="FQXS01000004">
    <property type="protein sequence ID" value="SHH58193.1"/>
    <property type="molecule type" value="Genomic_DNA"/>
</dbReference>
<dbReference type="PROSITE" id="PS50005">
    <property type="entry name" value="TPR"/>
    <property type="match status" value="4"/>
</dbReference>
<evidence type="ECO:0000313" key="6">
    <source>
        <dbReference type="Proteomes" id="UP000184139"/>
    </source>
</evidence>
<feature type="repeat" description="TPR" evidence="3">
    <location>
        <begin position="114"/>
        <end position="147"/>
    </location>
</feature>
<dbReference type="PANTHER" id="PTHR44943:SF8">
    <property type="entry name" value="TPR REPEAT-CONTAINING PROTEIN MJ0263"/>
    <property type="match status" value="1"/>
</dbReference>
<keyword evidence="5" id="KW-0489">Methyltransferase</keyword>
<keyword evidence="2 3" id="KW-0802">TPR repeat</keyword>
<keyword evidence="1" id="KW-0677">Repeat</keyword>
<dbReference type="InterPro" id="IPR011990">
    <property type="entry name" value="TPR-like_helical_dom_sf"/>
</dbReference>
<gene>
    <name evidence="5" type="ORF">SAMN02745124_01014</name>
</gene>
<dbReference type="InterPro" id="IPR051685">
    <property type="entry name" value="Ycf3/AcsC/BcsC/TPR_MFPF"/>
</dbReference>
<dbReference type="Pfam" id="PF13432">
    <property type="entry name" value="TPR_16"/>
    <property type="match status" value="2"/>
</dbReference>
<protein>
    <submittedName>
        <fullName evidence="5">Predicted methyltransferase, contains TPR repeat</fullName>
    </submittedName>
</protein>
<evidence type="ECO:0000259" key="4">
    <source>
        <dbReference type="Pfam" id="PF08242"/>
    </source>
</evidence>
<dbReference type="PANTHER" id="PTHR44943">
    <property type="entry name" value="CELLULOSE SYNTHASE OPERON PROTEIN C"/>
    <property type="match status" value="1"/>
</dbReference>
<dbReference type="GO" id="GO:0032259">
    <property type="term" value="P:methylation"/>
    <property type="evidence" value="ECO:0007669"/>
    <property type="project" value="UniProtKB-KW"/>
</dbReference>
<feature type="repeat" description="TPR" evidence="3">
    <location>
        <begin position="46"/>
        <end position="79"/>
    </location>
</feature>
<reference evidence="5 6" key="1">
    <citation type="submission" date="2016-11" db="EMBL/GenBank/DDBJ databases">
        <authorList>
            <person name="Jaros S."/>
            <person name="Januszkiewicz K."/>
            <person name="Wedrychowicz H."/>
        </authorList>
    </citation>
    <scope>NUCLEOTIDE SEQUENCE [LARGE SCALE GENOMIC DNA]</scope>
    <source>
        <strain evidence="5 6">DSM 9705</strain>
    </source>
</reference>
<feature type="repeat" description="TPR" evidence="3">
    <location>
        <begin position="80"/>
        <end position="113"/>
    </location>
</feature>
<dbReference type="Gene3D" id="3.40.50.150">
    <property type="entry name" value="Vaccinia Virus protein VP39"/>
    <property type="match status" value="1"/>
</dbReference>
<evidence type="ECO:0000256" key="2">
    <source>
        <dbReference type="ARBA" id="ARBA00022803"/>
    </source>
</evidence>
<dbReference type="SMART" id="SM00028">
    <property type="entry name" value="TPR"/>
    <property type="match status" value="5"/>
</dbReference>
<accession>A0A1M5U650</accession>
<dbReference type="CDD" id="cd02440">
    <property type="entry name" value="AdoMet_MTases"/>
    <property type="match status" value="1"/>
</dbReference>
<feature type="repeat" description="TPR" evidence="3">
    <location>
        <begin position="148"/>
        <end position="181"/>
    </location>
</feature>
<dbReference type="AlphaFoldDB" id="A0A1M5U650"/>
<evidence type="ECO:0000256" key="3">
    <source>
        <dbReference type="PROSITE-ProRule" id="PRU00339"/>
    </source>
</evidence>
<keyword evidence="5" id="KW-0808">Transferase</keyword>
<dbReference type="Pfam" id="PF08242">
    <property type="entry name" value="Methyltransf_12"/>
    <property type="match status" value="1"/>
</dbReference>
<dbReference type="SUPFAM" id="SSF53335">
    <property type="entry name" value="S-adenosyl-L-methionine-dependent methyltransferases"/>
    <property type="match status" value="1"/>
</dbReference>
<dbReference type="RefSeq" id="WP_073373851.1">
    <property type="nucleotide sequence ID" value="NZ_FQXS01000004.1"/>
</dbReference>
<dbReference type="SUPFAM" id="SSF48452">
    <property type="entry name" value="TPR-like"/>
    <property type="match status" value="1"/>
</dbReference>
<dbReference type="InterPro" id="IPR013217">
    <property type="entry name" value="Methyltransf_12"/>
</dbReference>
<dbReference type="Gene3D" id="1.25.40.10">
    <property type="entry name" value="Tetratricopeptide repeat domain"/>
    <property type="match status" value="1"/>
</dbReference>
<dbReference type="GO" id="GO:0008168">
    <property type="term" value="F:methyltransferase activity"/>
    <property type="evidence" value="ECO:0007669"/>
    <property type="project" value="UniProtKB-KW"/>
</dbReference>
<dbReference type="PROSITE" id="PS50293">
    <property type="entry name" value="TPR_REGION"/>
    <property type="match status" value="1"/>
</dbReference>
<evidence type="ECO:0000256" key="1">
    <source>
        <dbReference type="ARBA" id="ARBA00022737"/>
    </source>
</evidence>
<keyword evidence="6" id="KW-1185">Reference proteome</keyword>